<protein>
    <submittedName>
        <fullName evidence="3">Thymidylate synthase</fullName>
    </submittedName>
</protein>
<sequence>MNIIRLNNLGDISNKLIPKIISDGKESIVHGNGNEMNCHELNSVMVSFDSPNLFGNFYSMSQMAFSLAEMIYVLSGRTDNEIMQYYFEQFRIEDDGYGFFTTPVSKRVYELYGDQVYNSFRELKKSKGATSAVINLFMNTPGWIGHDCSLAIQFTVNNENELETHISYRAVDVINYLRSDILIYSVLHSLMANWLSIKPGSMIVYTPKMYILENNLEAAKNAIKQSQAFKDNSTYEIPLRSDSVIGNRKLFSYAVDLINQWHRNSELDYYDEIENSHLPEFLKHILKVLYIIDNIKDGEISDKLRTLENSVLRQNILFFQKYKVDDNLEVN</sequence>
<evidence type="ECO:0000313" key="3">
    <source>
        <dbReference type="EMBL" id="MFD1608809.1"/>
    </source>
</evidence>
<accession>A0ABW4HVI1</accession>
<name>A0ABW4HVI1_9BACI</name>
<reference evidence="4" key="1">
    <citation type="journal article" date="2019" name="Int. J. Syst. Evol. Microbiol.">
        <title>The Global Catalogue of Microorganisms (GCM) 10K type strain sequencing project: providing services to taxonomists for standard genome sequencing and annotation.</title>
        <authorList>
            <consortium name="The Broad Institute Genomics Platform"/>
            <consortium name="The Broad Institute Genome Sequencing Center for Infectious Disease"/>
            <person name="Wu L."/>
            <person name="Ma J."/>
        </authorList>
    </citation>
    <scope>NUCLEOTIDE SEQUENCE [LARGE SCALE GENOMIC DNA]</scope>
    <source>
        <strain evidence="4">CGMCC 1.12376</strain>
    </source>
</reference>
<dbReference type="SUPFAM" id="SSF55831">
    <property type="entry name" value="Thymidylate synthase/dCMP hydroxymethylase"/>
    <property type="match status" value="1"/>
</dbReference>
<dbReference type="Proteomes" id="UP001597221">
    <property type="component" value="Unassembled WGS sequence"/>
</dbReference>
<gene>
    <name evidence="3" type="ORF">ACFSBH_14380</name>
</gene>
<dbReference type="EMBL" id="JBHUDE010000134">
    <property type="protein sequence ID" value="MFD1608809.1"/>
    <property type="molecule type" value="Genomic_DNA"/>
</dbReference>
<feature type="domain" description="Thymidylate synthase/dCMP hydroxymethylase" evidence="2">
    <location>
        <begin position="67"/>
        <end position="228"/>
    </location>
</feature>
<dbReference type="Pfam" id="PF00303">
    <property type="entry name" value="Thymidylat_synt"/>
    <property type="match status" value="1"/>
</dbReference>
<proteinExistence type="predicted"/>
<dbReference type="RefSeq" id="WP_379598228.1">
    <property type="nucleotide sequence ID" value="NZ_JBHUDE010000134.1"/>
</dbReference>
<organism evidence="3 4">
    <name type="scientific">Oceanobacillus luteolus</name>
    <dbReference type="NCBI Taxonomy" id="1274358"/>
    <lineage>
        <taxon>Bacteria</taxon>
        <taxon>Bacillati</taxon>
        <taxon>Bacillota</taxon>
        <taxon>Bacilli</taxon>
        <taxon>Bacillales</taxon>
        <taxon>Bacillaceae</taxon>
        <taxon>Oceanobacillus</taxon>
    </lineage>
</organism>
<comment type="caution">
    <text evidence="3">The sequence shown here is derived from an EMBL/GenBank/DDBJ whole genome shotgun (WGS) entry which is preliminary data.</text>
</comment>
<dbReference type="Gene3D" id="3.30.572.10">
    <property type="entry name" value="Thymidylate synthase/dCMP hydroxymethylase domain"/>
    <property type="match status" value="1"/>
</dbReference>
<dbReference type="InterPro" id="IPR023451">
    <property type="entry name" value="Thymidate_synth/dCMP_Mease_dom"/>
</dbReference>
<evidence type="ECO:0000313" key="4">
    <source>
        <dbReference type="Proteomes" id="UP001597221"/>
    </source>
</evidence>
<keyword evidence="4" id="KW-1185">Reference proteome</keyword>
<evidence type="ECO:0000259" key="2">
    <source>
        <dbReference type="Pfam" id="PF00303"/>
    </source>
</evidence>
<keyword evidence="1" id="KW-0808">Transferase</keyword>
<evidence type="ECO:0000256" key="1">
    <source>
        <dbReference type="ARBA" id="ARBA00022679"/>
    </source>
</evidence>
<dbReference type="InterPro" id="IPR036926">
    <property type="entry name" value="Thymidate_synth/dCMP_Mease_sf"/>
</dbReference>